<keyword evidence="5" id="KW-0472">Membrane</keyword>
<dbReference type="PROSITE" id="PS51886">
    <property type="entry name" value="TLDC"/>
    <property type="match status" value="1"/>
</dbReference>
<organism evidence="11 12">
    <name type="scientific">Psylliodes chrysocephalus</name>
    <dbReference type="NCBI Taxonomy" id="3402493"/>
    <lineage>
        <taxon>Eukaryota</taxon>
        <taxon>Metazoa</taxon>
        <taxon>Ecdysozoa</taxon>
        <taxon>Arthropoda</taxon>
        <taxon>Hexapoda</taxon>
        <taxon>Insecta</taxon>
        <taxon>Pterygota</taxon>
        <taxon>Neoptera</taxon>
        <taxon>Endopterygota</taxon>
        <taxon>Coleoptera</taxon>
        <taxon>Polyphaga</taxon>
        <taxon>Cucujiformia</taxon>
        <taxon>Chrysomeloidea</taxon>
        <taxon>Chrysomelidae</taxon>
        <taxon>Galerucinae</taxon>
        <taxon>Alticini</taxon>
        <taxon>Psylliodes</taxon>
    </lineage>
</organism>
<reference evidence="11" key="1">
    <citation type="submission" date="2022-01" db="EMBL/GenBank/DDBJ databases">
        <authorList>
            <person name="King R."/>
        </authorList>
    </citation>
    <scope>NUCLEOTIDE SEQUENCE</scope>
</reference>
<evidence type="ECO:0000256" key="7">
    <source>
        <dbReference type="ARBA" id="ARBA00039594"/>
    </source>
</evidence>
<dbReference type="EMBL" id="OV651817">
    <property type="protein sequence ID" value="CAH1110895.1"/>
    <property type="molecule type" value="Genomic_DNA"/>
</dbReference>
<evidence type="ECO:0000256" key="1">
    <source>
        <dbReference type="ARBA" id="ARBA00004370"/>
    </source>
</evidence>
<evidence type="ECO:0000259" key="10">
    <source>
        <dbReference type="PROSITE" id="PS51886"/>
    </source>
</evidence>
<evidence type="ECO:0000256" key="2">
    <source>
        <dbReference type="ARBA" id="ARBA00004371"/>
    </source>
</evidence>
<name>A0A9P0D2E5_9CUCU</name>
<evidence type="ECO:0000256" key="9">
    <source>
        <dbReference type="ARBA" id="ARBA00042134"/>
    </source>
</evidence>
<keyword evidence="6" id="KW-0458">Lysosome</keyword>
<dbReference type="AlphaFoldDB" id="A0A9P0D2E5"/>
<dbReference type="PANTHER" id="PTHR23354">
    <property type="entry name" value="NUCLEOLAR PROTEIN 7/ESTROGEN RECEPTOR COACTIVATOR-RELATED"/>
    <property type="match status" value="1"/>
</dbReference>
<evidence type="ECO:0000256" key="3">
    <source>
        <dbReference type="ARBA" id="ARBA00004496"/>
    </source>
</evidence>
<feature type="domain" description="TLDc" evidence="10">
    <location>
        <begin position="248"/>
        <end position="415"/>
    </location>
</feature>
<dbReference type="Pfam" id="PF07534">
    <property type="entry name" value="TLD"/>
    <property type="match status" value="1"/>
</dbReference>
<dbReference type="GO" id="GO:0005634">
    <property type="term" value="C:nucleus"/>
    <property type="evidence" value="ECO:0007669"/>
    <property type="project" value="TreeGrafter"/>
</dbReference>
<keyword evidence="12" id="KW-1185">Reference proteome</keyword>
<dbReference type="InterPro" id="IPR006571">
    <property type="entry name" value="TLDc_dom"/>
</dbReference>
<evidence type="ECO:0000256" key="8">
    <source>
        <dbReference type="ARBA" id="ARBA00041780"/>
    </source>
</evidence>
<dbReference type="GO" id="GO:0006979">
    <property type="term" value="P:response to oxidative stress"/>
    <property type="evidence" value="ECO:0007669"/>
    <property type="project" value="TreeGrafter"/>
</dbReference>
<accession>A0A9P0D2E5</accession>
<dbReference type="Proteomes" id="UP001153636">
    <property type="component" value="Chromosome 5"/>
</dbReference>
<gene>
    <name evidence="11" type="ORF">PSYICH_LOCUS11550</name>
</gene>
<sequence>MGANSSKKLAAKCSFLSKDEQLIVSNSFKLASKNSEKIKEEELTKIWGSQMDARLLQYLNNYLFGIGEQKQSTVDLERFAELFVFCTRGTVDEKVKVLLTSLGKSEHDSNEIPYLLVKEYVESIVASYMKIQKLSNNKQYKTWFSRGCFILPQNIQRLAESLSYELATGENLDKKSLEVWLQGSTLLGQLLLFVSMYLFSISHKEKGGISSNEKSAPEEQVSSISEKERDRSLIPFCRGLDLMPSYPSILDLNQIVFINAHLPQQYQLEWRFLFSSEIHGESFSTLIGRIVNQGPSILIVEEKNGYTFGGFAPGNWELNPKFFGDDSSFLFTLAPRMRVFSSTGYNQNFQYLNLHQQTLPNGMAMGGQHGYWGLWIDSEYGKGQSSQSCTTYMGYQQLSSAKEFTFRHLEVWGLGQPPLTPQEKGERVQGGPGMSILDGNADHKAMLEMTGKTLHSEGLREPVEED</sequence>
<evidence type="ECO:0000256" key="5">
    <source>
        <dbReference type="ARBA" id="ARBA00023136"/>
    </source>
</evidence>
<protein>
    <recommendedName>
        <fullName evidence="7">MTOR-associated protein MEAK7</fullName>
    </recommendedName>
    <alternativeName>
        <fullName evidence="9">TBC/LysM-associated domain-containing protein 1</fullName>
    </alternativeName>
    <alternativeName>
        <fullName evidence="8">TLD domain-containing protein 1</fullName>
    </alternativeName>
</protein>
<evidence type="ECO:0000313" key="12">
    <source>
        <dbReference type="Proteomes" id="UP001153636"/>
    </source>
</evidence>
<dbReference type="SMART" id="SM00584">
    <property type="entry name" value="TLDc"/>
    <property type="match status" value="1"/>
</dbReference>
<evidence type="ECO:0000256" key="4">
    <source>
        <dbReference type="ARBA" id="ARBA00022490"/>
    </source>
</evidence>
<dbReference type="GO" id="GO:0016020">
    <property type="term" value="C:membrane"/>
    <property type="evidence" value="ECO:0007669"/>
    <property type="project" value="UniProtKB-SubCell"/>
</dbReference>
<evidence type="ECO:0000313" key="11">
    <source>
        <dbReference type="EMBL" id="CAH1110895.1"/>
    </source>
</evidence>
<evidence type="ECO:0000256" key="6">
    <source>
        <dbReference type="ARBA" id="ARBA00023228"/>
    </source>
</evidence>
<dbReference type="GO" id="GO:0005764">
    <property type="term" value="C:lysosome"/>
    <property type="evidence" value="ECO:0007669"/>
    <property type="project" value="UniProtKB-SubCell"/>
</dbReference>
<comment type="subcellular location">
    <subcellularLocation>
        <location evidence="3">Cytoplasm</location>
    </subcellularLocation>
    <subcellularLocation>
        <location evidence="2">Lysosome</location>
    </subcellularLocation>
    <subcellularLocation>
        <location evidence="1">Membrane</location>
    </subcellularLocation>
</comment>
<dbReference type="PANTHER" id="PTHR23354:SF131">
    <property type="entry name" value="MTOR-ASSOCIATED PROTEIN MEAK7"/>
    <property type="match status" value="1"/>
</dbReference>
<keyword evidence="4" id="KW-0963">Cytoplasm</keyword>
<dbReference type="OrthoDB" id="289228at2759"/>
<proteinExistence type="predicted"/>